<keyword evidence="4" id="KW-1185">Reference proteome</keyword>
<dbReference type="Proteomes" id="UP000315751">
    <property type="component" value="Unassembled WGS sequence"/>
</dbReference>
<dbReference type="Gene3D" id="3.30.1370.140">
    <property type="entry name" value="HupH hydrogenase expression protein, C-terminal domain"/>
    <property type="match status" value="2"/>
</dbReference>
<evidence type="ECO:0000259" key="2">
    <source>
        <dbReference type="Pfam" id="PF04809"/>
    </source>
</evidence>
<sequence length="286" mass="30122">MTDPMALGGGGLVGPGSQPADFDGGRLDYMVMPDGMAVFSAANVPEADAAQALPQGVAAGEAILAALSRMVDGAGPQRVDLTHLDGANLAFVDQLLGEGEVSVVFGTDVQVQESVLAGVWRVRESDGSGRCRRDYVDCGPFPTGLVERAFDGARAQAILPETARPNIFNAPPLVAEINEHIPRLGAAGGPGHVINLSLLPHTEEDLAFLDEALGRGALVILSRGYGNCRIRSTGTRGCWWTQYFNSQDTLILNSIEICALPQVALAAAEDLADSAERLGEILEIYR</sequence>
<comment type="similarity">
    <text evidence="1">Belongs to the HupH/HyaF family.</text>
</comment>
<gene>
    <name evidence="3" type="ORF">FBZ90_111195</name>
</gene>
<evidence type="ECO:0000313" key="3">
    <source>
        <dbReference type="EMBL" id="TWB39198.1"/>
    </source>
</evidence>
<dbReference type="InterPro" id="IPR038527">
    <property type="entry name" value="HupH_C_sf"/>
</dbReference>
<organism evidence="3 4">
    <name type="scientific">Nitrospirillum amazonense</name>
    <dbReference type="NCBI Taxonomy" id="28077"/>
    <lineage>
        <taxon>Bacteria</taxon>
        <taxon>Pseudomonadati</taxon>
        <taxon>Pseudomonadota</taxon>
        <taxon>Alphaproteobacteria</taxon>
        <taxon>Rhodospirillales</taxon>
        <taxon>Azospirillaceae</taxon>
        <taxon>Nitrospirillum</taxon>
    </lineage>
</organism>
<dbReference type="InterPro" id="IPR006894">
    <property type="entry name" value="HupH_Hydgase_express_prot_C"/>
</dbReference>
<name>A0A560GYU4_9PROT</name>
<dbReference type="AlphaFoldDB" id="A0A560GYU4"/>
<comment type="caution">
    <text evidence="3">The sequence shown here is derived from an EMBL/GenBank/DDBJ whole genome shotgun (WGS) entry which is preliminary data.</text>
</comment>
<feature type="domain" description="HupH hydrogenase expression protein C-terminal" evidence="2">
    <location>
        <begin position="63"/>
        <end position="155"/>
    </location>
</feature>
<feature type="domain" description="HupH hydrogenase expression protein C-terminal" evidence="2">
    <location>
        <begin position="167"/>
        <end position="284"/>
    </location>
</feature>
<dbReference type="Pfam" id="PF04809">
    <property type="entry name" value="HupH_C"/>
    <property type="match status" value="2"/>
</dbReference>
<evidence type="ECO:0000256" key="1">
    <source>
        <dbReference type="ARBA" id="ARBA00010832"/>
    </source>
</evidence>
<dbReference type="RefSeq" id="WP_246130502.1">
    <property type="nucleotide sequence ID" value="NZ_VITR01000011.1"/>
</dbReference>
<dbReference type="EMBL" id="VITR01000011">
    <property type="protein sequence ID" value="TWB39198.1"/>
    <property type="molecule type" value="Genomic_DNA"/>
</dbReference>
<protein>
    <submittedName>
        <fullName evidence="3">Hydrogenase-1 operon protein HyaF</fullName>
    </submittedName>
</protein>
<proteinExistence type="inferred from homology"/>
<evidence type="ECO:0000313" key="4">
    <source>
        <dbReference type="Proteomes" id="UP000315751"/>
    </source>
</evidence>
<reference evidence="3 4" key="1">
    <citation type="submission" date="2019-06" db="EMBL/GenBank/DDBJ databases">
        <title>Genomic Encyclopedia of Type Strains, Phase IV (KMG-V): Genome sequencing to study the core and pangenomes of soil and plant-associated prokaryotes.</title>
        <authorList>
            <person name="Whitman W."/>
        </authorList>
    </citation>
    <scope>NUCLEOTIDE SEQUENCE [LARGE SCALE GENOMIC DNA]</scope>
    <source>
        <strain evidence="3 4">BR 11622</strain>
    </source>
</reference>
<accession>A0A560GYU4</accession>